<evidence type="ECO:0008006" key="4">
    <source>
        <dbReference type="Google" id="ProtNLM"/>
    </source>
</evidence>
<reference evidence="2 3" key="1">
    <citation type="journal article" date="2020" name="Fungal Divers.">
        <title>Resolving the Mortierellaceae phylogeny through synthesis of multi-gene phylogenetics and phylogenomics.</title>
        <authorList>
            <person name="Vandepol N."/>
            <person name="Liber J."/>
            <person name="Desiro A."/>
            <person name="Na H."/>
            <person name="Kennedy M."/>
            <person name="Barry K."/>
            <person name="Grigoriev I.V."/>
            <person name="Miller A.N."/>
            <person name="O'Donnell K."/>
            <person name="Stajich J.E."/>
            <person name="Bonito G."/>
        </authorList>
    </citation>
    <scope>NUCLEOTIDE SEQUENCE [LARGE SCALE GENOMIC DNA]</scope>
    <source>
        <strain evidence="2 3">AD045</strain>
    </source>
</reference>
<accession>A0ABQ7K529</accession>
<protein>
    <recommendedName>
        <fullName evidence="4">SAP domain-containing protein</fullName>
    </recommendedName>
</protein>
<feature type="region of interest" description="Disordered" evidence="1">
    <location>
        <begin position="183"/>
        <end position="440"/>
    </location>
</feature>
<comment type="caution">
    <text evidence="2">The sequence shown here is derived from an EMBL/GenBank/DDBJ whole genome shotgun (WGS) entry which is preliminary data.</text>
</comment>
<sequence>MTLDDAPAPDTSLASMNRLQLQAACVKLGLDSTPENELLRKQLREHAGYMHSHAHSSSATMATTTSITTTTFTSETEQDSVSHLPAGDTDVAMEDALDAEDSLVEAVKMEQEQEEEQEQQQDTEEEQEQHQDTEEAEEQSEPMAVEGLSIKQEVMEENVQEPSPLQGTAMVEVKIEKEETEVVIKQEKDTSSSSTTTIKLEKDEEAVTVKQEKVDAKSPSDDVKKEDSPVPIAQRRQMWEARSVAPSQQWSGLPLSKARINNQLTNASTRRTNSATTTAVPQVQKRKRTTDGEDNVDVSVEEHSSPTPPSGTVKKLIGKFAGSSISAPSSPIGKKRRVDLPTSKGSPGPSSSSGGSSSFPSIPKFKRVVKIPVSSTRTGSSLYAMGNSTSRPGSGAGGARRKAASDLANSVADKTPLGSNLSTSAPTAGTTPKKAGSSKQ</sequence>
<feature type="non-terminal residue" evidence="2">
    <location>
        <position position="440"/>
    </location>
</feature>
<feature type="compositionally biased region" description="Polar residues" evidence="1">
    <location>
        <begin position="417"/>
        <end position="430"/>
    </location>
</feature>
<feature type="compositionally biased region" description="Low complexity" evidence="1">
    <location>
        <begin position="265"/>
        <end position="278"/>
    </location>
</feature>
<evidence type="ECO:0000256" key="1">
    <source>
        <dbReference type="SAM" id="MobiDB-lite"/>
    </source>
</evidence>
<gene>
    <name evidence="2" type="ORF">BGZ96_005379</name>
</gene>
<name>A0ABQ7K529_9FUNG</name>
<dbReference type="EMBL" id="JAAAIM010000251">
    <property type="protein sequence ID" value="KAG0291245.1"/>
    <property type="molecule type" value="Genomic_DNA"/>
</dbReference>
<feature type="region of interest" description="Disordered" evidence="1">
    <location>
        <begin position="108"/>
        <end position="170"/>
    </location>
</feature>
<feature type="compositionally biased region" description="Basic and acidic residues" evidence="1">
    <location>
        <begin position="199"/>
        <end position="228"/>
    </location>
</feature>
<proteinExistence type="predicted"/>
<feature type="compositionally biased region" description="Low complexity" evidence="1">
    <location>
        <begin position="321"/>
        <end position="332"/>
    </location>
</feature>
<keyword evidence="3" id="KW-1185">Reference proteome</keyword>
<feature type="compositionally biased region" description="Low complexity" evidence="1">
    <location>
        <begin position="343"/>
        <end position="363"/>
    </location>
</feature>
<feature type="compositionally biased region" description="Acidic residues" evidence="1">
    <location>
        <begin position="112"/>
        <end position="127"/>
    </location>
</feature>
<evidence type="ECO:0000313" key="3">
    <source>
        <dbReference type="Proteomes" id="UP001194696"/>
    </source>
</evidence>
<organism evidence="2 3">
    <name type="scientific">Linnemannia gamsii</name>
    <dbReference type="NCBI Taxonomy" id="64522"/>
    <lineage>
        <taxon>Eukaryota</taxon>
        <taxon>Fungi</taxon>
        <taxon>Fungi incertae sedis</taxon>
        <taxon>Mucoromycota</taxon>
        <taxon>Mortierellomycotina</taxon>
        <taxon>Mortierellomycetes</taxon>
        <taxon>Mortierellales</taxon>
        <taxon>Mortierellaceae</taxon>
        <taxon>Linnemannia</taxon>
    </lineage>
</organism>
<evidence type="ECO:0000313" key="2">
    <source>
        <dbReference type="EMBL" id="KAG0291245.1"/>
    </source>
</evidence>
<dbReference type="Proteomes" id="UP001194696">
    <property type="component" value="Unassembled WGS sequence"/>
</dbReference>